<dbReference type="Proteomes" id="UP000197446">
    <property type="component" value="Unassembled WGS sequence"/>
</dbReference>
<evidence type="ECO:0000256" key="2">
    <source>
        <dbReference type="ARBA" id="ARBA00029447"/>
    </source>
</evidence>
<evidence type="ECO:0000313" key="5">
    <source>
        <dbReference type="EMBL" id="OWR04624.1"/>
    </source>
</evidence>
<name>A0A254NAI6_9BURK</name>
<dbReference type="InterPro" id="IPR004089">
    <property type="entry name" value="MCPsignal_dom"/>
</dbReference>
<reference evidence="5 6" key="1">
    <citation type="journal article" date="2007" name="Int. J. Syst. Evol. Microbiol.">
        <title>Description of Pelomonas aquatica sp. nov. and Pelomonas puraquae sp. nov., isolated from industrial and haemodialysis water.</title>
        <authorList>
            <person name="Gomila M."/>
            <person name="Bowien B."/>
            <person name="Falsen E."/>
            <person name="Moore E.R."/>
            <person name="Lalucat J."/>
        </authorList>
    </citation>
    <scope>NUCLEOTIDE SEQUENCE [LARGE SCALE GENOMIC DNA]</scope>
    <source>
        <strain evidence="5 6">CCUG 52769</strain>
    </source>
</reference>
<dbReference type="InterPro" id="IPR004090">
    <property type="entry name" value="Chemotax_Me-accpt_rcpt"/>
</dbReference>
<dbReference type="GO" id="GO:0006935">
    <property type="term" value="P:chemotaxis"/>
    <property type="evidence" value="ECO:0007669"/>
    <property type="project" value="InterPro"/>
</dbReference>
<dbReference type="InterPro" id="IPR051310">
    <property type="entry name" value="MCP_chemotaxis"/>
</dbReference>
<evidence type="ECO:0000256" key="1">
    <source>
        <dbReference type="ARBA" id="ARBA00022481"/>
    </source>
</evidence>
<feature type="domain" description="Methyl-accepting transducer" evidence="4">
    <location>
        <begin position="1"/>
        <end position="126"/>
    </location>
</feature>
<dbReference type="PANTHER" id="PTHR43531">
    <property type="entry name" value="PROTEIN ICFG"/>
    <property type="match status" value="1"/>
</dbReference>
<evidence type="ECO:0000313" key="6">
    <source>
        <dbReference type="Proteomes" id="UP000197446"/>
    </source>
</evidence>
<dbReference type="Gene3D" id="1.10.287.950">
    <property type="entry name" value="Methyl-accepting chemotaxis protein"/>
    <property type="match status" value="1"/>
</dbReference>
<evidence type="ECO:0000256" key="3">
    <source>
        <dbReference type="PROSITE-ProRule" id="PRU00284"/>
    </source>
</evidence>
<keyword evidence="6" id="KW-1185">Reference proteome</keyword>
<accession>A0A254NAI6</accession>
<evidence type="ECO:0000259" key="4">
    <source>
        <dbReference type="PROSITE" id="PS50111"/>
    </source>
</evidence>
<keyword evidence="3" id="KW-0807">Transducer</keyword>
<protein>
    <recommendedName>
        <fullName evidence="4">Methyl-accepting transducer domain-containing protein</fullName>
    </recommendedName>
</protein>
<organism evidence="5 6">
    <name type="scientific">Roseateles puraquae</name>
    <dbReference type="NCBI Taxonomy" id="431059"/>
    <lineage>
        <taxon>Bacteria</taxon>
        <taxon>Pseudomonadati</taxon>
        <taxon>Pseudomonadota</taxon>
        <taxon>Betaproteobacteria</taxon>
        <taxon>Burkholderiales</taxon>
        <taxon>Sphaerotilaceae</taxon>
        <taxon>Roseateles</taxon>
    </lineage>
</organism>
<dbReference type="PROSITE" id="PS50111">
    <property type="entry name" value="CHEMOTAXIS_TRANSDUC_2"/>
    <property type="match status" value="1"/>
</dbReference>
<comment type="similarity">
    <text evidence="2">Belongs to the methyl-accepting chemotaxis (MCP) protein family.</text>
</comment>
<proteinExistence type="inferred from homology"/>
<dbReference type="SMART" id="SM00283">
    <property type="entry name" value="MA"/>
    <property type="match status" value="1"/>
</dbReference>
<dbReference type="GO" id="GO:0005886">
    <property type="term" value="C:plasma membrane"/>
    <property type="evidence" value="ECO:0007669"/>
    <property type="project" value="TreeGrafter"/>
</dbReference>
<dbReference type="SUPFAM" id="SSF58104">
    <property type="entry name" value="Methyl-accepting chemotaxis protein (MCP) signaling domain"/>
    <property type="match status" value="1"/>
</dbReference>
<dbReference type="PRINTS" id="PR00260">
    <property type="entry name" value="CHEMTRNSDUCR"/>
</dbReference>
<dbReference type="GO" id="GO:0007165">
    <property type="term" value="P:signal transduction"/>
    <property type="evidence" value="ECO:0007669"/>
    <property type="project" value="UniProtKB-KW"/>
</dbReference>
<dbReference type="EMBL" id="NISI01000002">
    <property type="protein sequence ID" value="OWR04624.1"/>
    <property type="molecule type" value="Genomic_DNA"/>
</dbReference>
<dbReference type="GO" id="GO:0004888">
    <property type="term" value="F:transmembrane signaling receptor activity"/>
    <property type="evidence" value="ECO:0007669"/>
    <property type="project" value="InterPro"/>
</dbReference>
<sequence>MLALNASVEAARAGDQGRGFAVVAGEVRNLAQRSALAAKEIKALIDASVTKVVAGSSLVNDAGSAMTTIVDEVKRVADLIAEISRATQEQANGIHHVSSSVARLDESTQQNAALVEQMASAAGVLNQQAQGLVHSVAVFKLAQEASRSAVGLRSTQN</sequence>
<comment type="caution">
    <text evidence="5">The sequence shown here is derived from an EMBL/GenBank/DDBJ whole genome shotgun (WGS) entry which is preliminary data.</text>
</comment>
<dbReference type="PANTHER" id="PTHR43531:SF14">
    <property type="entry name" value="METHYL-ACCEPTING CHEMOTAXIS PROTEIN I-RELATED"/>
    <property type="match status" value="1"/>
</dbReference>
<keyword evidence="1" id="KW-0488">Methylation</keyword>
<dbReference type="OrthoDB" id="9763018at2"/>
<dbReference type="AlphaFoldDB" id="A0A254NAI6"/>
<dbReference type="Pfam" id="PF00015">
    <property type="entry name" value="MCPsignal"/>
    <property type="match status" value="1"/>
</dbReference>
<gene>
    <name evidence="5" type="ORF">CDO81_08560</name>
</gene>